<evidence type="ECO:0000313" key="13">
    <source>
        <dbReference type="Proteomes" id="UP000297891"/>
    </source>
</evidence>
<dbReference type="InterPro" id="IPR012823">
    <property type="entry name" value="Flagell_FliJ"/>
</dbReference>
<evidence type="ECO:0000256" key="1">
    <source>
        <dbReference type="ARBA" id="ARBA00004413"/>
    </source>
</evidence>
<keyword evidence="13" id="KW-1185">Reference proteome</keyword>
<dbReference type="OrthoDB" id="343339at2"/>
<feature type="coiled-coil region" evidence="11">
    <location>
        <begin position="74"/>
        <end position="101"/>
    </location>
</feature>
<dbReference type="GO" id="GO:0015031">
    <property type="term" value="P:protein transport"/>
    <property type="evidence" value="ECO:0007669"/>
    <property type="project" value="UniProtKB-KW"/>
</dbReference>
<keyword evidence="7" id="KW-1005">Bacterial flagellum biogenesis</keyword>
<proteinExistence type="inferred from homology"/>
<dbReference type="GO" id="GO:0044781">
    <property type="term" value="P:bacterial-type flagellum organization"/>
    <property type="evidence" value="ECO:0007669"/>
    <property type="project" value="UniProtKB-KW"/>
</dbReference>
<comment type="subcellular location">
    <subcellularLocation>
        <location evidence="1">Cell membrane</location>
        <topology evidence="1">Peripheral membrane protein</topology>
        <orientation evidence="1">Cytoplasmic side</orientation>
    </subcellularLocation>
</comment>
<dbReference type="GO" id="GO:0005886">
    <property type="term" value="C:plasma membrane"/>
    <property type="evidence" value="ECO:0007669"/>
    <property type="project" value="UniProtKB-SubCell"/>
</dbReference>
<dbReference type="AlphaFoldDB" id="A0A2M9XZK4"/>
<comment type="similarity">
    <text evidence="2">Belongs to the FliJ family.</text>
</comment>
<evidence type="ECO:0000256" key="7">
    <source>
        <dbReference type="ARBA" id="ARBA00022795"/>
    </source>
</evidence>
<dbReference type="Gene3D" id="1.10.287.1700">
    <property type="match status" value="1"/>
</dbReference>
<dbReference type="RefSeq" id="WP_100791411.1">
    <property type="nucleotide sequence ID" value="NZ_NPDQ01000006.1"/>
</dbReference>
<evidence type="ECO:0000256" key="5">
    <source>
        <dbReference type="ARBA" id="ARBA00022475"/>
    </source>
</evidence>
<organism evidence="12 13">
    <name type="scientific">Leptospira brenneri</name>
    <dbReference type="NCBI Taxonomy" id="2023182"/>
    <lineage>
        <taxon>Bacteria</taxon>
        <taxon>Pseudomonadati</taxon>
        <taxon>Spirochaetota</taxon>
        <taxon>Spirochaetia</taxon>
        <taxon>Leptospirales</taxon>
        <taxon>Leptospiraceae</taxon>
        <taxon>Leptospira</taxon>
    </lineage>
</organism>
<keyword evidence="12" id="KW-0282">Flagellum</keyword>
<evidence type="ECO:0000256" key="9">
    <source>
        <dbReference type="ARBA" id="ARBA00023136"/>
    </source>
</evidence>
<dbReference type="EMBL" id="RQFP01000001">
    <property type="protein sequence ID" value="TGK96978.1"/>
    <property type="molecule type" value="Genomic_DNA"/>
</dbReference>
<evidence type="ECO:0000313" key="12">
    <source>
        <dbReference type="EMBL" id="TGK96978.1"/>
    </source>
</evidence>
<comment type="caution">
    <text evidence="12">The sequence shown here is derived from an EMBL/GenBank/DDBJ whole genome shotgun (WGS) entry which is preliminary data.</text>
</comment>
<evidence type="ECO:0000256" key="6">
    <source>
        <dbReference type="ARBA" id="ARBA00022500"/>
    </source>
</evidence>
<dbReference type="GO" id="GO:0006935">
    <property type="term" value="P:chemotaxis"/>
    <property type="evidence" value="ECO:0007669"/>
    <property type="project" value="UniProtKB-KW"/>
</dbReference>
<name>A0A2M9XZK4_9LEPT</name>
<keyword evidence="12" id="KW-0966">Cell projection</keyword>
<dbReference type="InterPro" id="IPR053716">
    <property type="entry name" value="Flag_assembly_chemotaxis_eff"/>
</dbReference>
<dbReference type="Pfam" id="PF02050">
    <property type="entry name" value="FliJ"/>
    <property type="match status" value="1"/>
</dbReference>
<evidence type="ECO:0000256" key="10">
    <source>
        <dbReference type="ARBA" id="ARBA00023225"/>
    </source>
</evidence>
<keyword evidence="8" id="KW-0653">Protein transport</keyword>
<keyword evidence="4" id="KW-0813">Transport</keyword>
<keyword evidence="10" id="KW-1006">Bacterial flagellum protein export</keyword>
<accession>A0A2M9XZK4</accession>
<evidence type="ECO:0000256" key="4">
    <source>
        <dbReference type="ARBA" id="ARBA00022448"/>
    </source>
</evidence>
<keyword evidence="5" id="KW-1003">Cell membrane</keyword>
<dbReference type="GO" id="GO:0009288">
    <property type="term" value="C:bacterial-type flagellum"/>
    <property type="evidence" value="ECO:0007669"/>
    <property type="project" value="InterPro"/>
</dbReference>
<protein>
    <recommendedName>
        <fullName evidence="3">Flagellar FliJ protein</fullName>
    </recommendedName>
</protein>
<keyword evidence="9" id="KW-0472">Membrane</keyword>
<keyword evidence="12" id="KW-0969">Cilium</keyword>
<dbReference type="Proteomes" id="UP000297891">
    <property type="component" value="Unassembled WGS sequence"/>
</dbReference>
<evidence type="ECO:0000256" key="11">
    <source>
        <dbReference type="SAM" id="Coils"/>
    </source>
</evidence>
<keyword evidence="6" id="KW-0145">Chemotaxis</keyword>
<gene>
    <name evidence="12" type="primary">fliJ</name>
    <name evidence="12" type="ORF">EHQ30_10420</name>
</gene>
<dbReference type="GO" id="GO:0071973">
    <property type="term" value="P:bacterial-type flagellum-dependent cell motility"/>
    <property type="evidence" value="ECO:0007669"/>
    <property type="project" value="InterPro"/>
</dbReference>
<evidence type="ECO:0000256" key="8">
    <source>
        <dbReference type="ARBA" id="ARBA00022927"/>
    </source>
</evidence>
<sequence>MKRFRFSLETVLKLRGRREEEEIRRLSQVVSKLNSLIGEKDSNEREIESSYEAILASSKVGTSLSDYLSIEQYIQGLMRRNEELDERILTQNEEVNVVRKDVMVARMNKKVIEVLKDKRFAEWKKKRNRAERREVEEFNLQLSKQSLFDSTESYRPSKSKKIPRTFKILNREDGGDELTSDFKTLRDFYEKFYLGQGKS</sequence>
<dbReference type="NCBIfam" id="TIGR02473">
    <property type="entry name" value="flagell_FliJ"/>
    <property type="match status" value="1"/>
</dbReference>
<reference evidence="12" key="1">
    <citation type="journal article" date="2019" name="PLoS Negl. Trop. Dis.">
        <title>Revisiting the worldwide diversity of Leptospira species in the environment.</title>
        <authorList>
            <person name="Vincent A.T."/>
            <person name="Schiettekatte O."/>
            <person name="Bourhy P."/>
            <person name="Veyrier F.J."/>
            <person name="Picardeau M."/>
        </authorList>
    </citation>
    <scope>NUCLEOTIDE SEQUENCE [LARGE SCALE GENOMIC DNA]</scope>
    <source>
        <strain evidence="12">201800277</strain>
    </source>
</reference>
<evidence type="ECO:0000256" key="2">
    <source>
        <dbReference type="ARBA" id="ARBA00010004"/>
    </source>
</evidence>
<evidence type="ECO:0000256" key="3">
    <source>
        <dbReference type="ARBA" id="ARBA00020392"/>
    </source>
</evidence>
<keyword evidence="11" id="KW-0175">Coiled coil</keyword>